<dbReference type="AlphaFoldDB" id="A0A974PTP4"/>
<sequence length="89" mass="9818">MIALLAATGFAEARPDTLAMSCGEAAGLVAAHGAIVLGTGPNLYDRYVRELRFCSGFEQLKPEWVKTRDNPQCFIGYTCYVPTRDNNFR</sequence>
<reference evidence="1 2" key="1">
    <citation type="submission" date="2020-10" db="EMBL/GenBank/DDBJ databases">
        <title>Degradation of 1,4-Dioxane by Xanthobacter sp. YN2, via a Novel Group-2 Soluble Di-Iron Monooxygenase.</title>
        <authorList>
            <person name="Ma F."/>
            <person name="Wang Y."/>
            <person name="Yang J."/>
            <person name="Guo H."/>
            <person name="Su D."/>
            <person name="Yu L."/>
        </authorList>
    </citation>
    <scope>NUCLEOTIDE SEQUENCE [LARGE SCALE GENOMIC DNA]</scope>
    <source>
        <strain evidence="1 2">YN2</strain>
    </source>
</reference>
<accession>A0A974PTP4</accession>
<proteinExistence type="predicted"/>
<evidence type="ECO:0000313" key="2">
    <source>
        <dbReference type="Proteomes" id="UP000596427"/>
    </source>
</evidence>
<protein>
    <submittedName>
        <fullName evidence="1">Uncharacterized protein</fullName>
    </submittedName>
</protein>
<dbReference type="Proteomes" id="UP000596427">
    <property type="component" value="Chromosome"/>
</dbReference>
<organism evidence="1 2">
    <name type="scientific">Xanthobacter dioxanivorans</name>
    <dbReference type="NCBI Taxonomy" id="2528964"/>
    <lineage>
        <taxon>Bacteria</taxon>
        <taxon>Pseudomonadati</taxon>
        <taxon>Pseudomonadota</taxon>
        <taxon>Alphaproteobacteria</taxon>
        <taxon>Hyphomicrobiales</taxon>
        <taxon>Xanthobacteraceae</taxon>
        <taxon>Xanthobacter</taxon>
    </lineage>
</organism>
<evidence type="ECO:0000313" key="1">
    <source>
        <dbReference type="EMBL" id="QRG09572.1"/>
    </source>
</evidence>
<keyword evidence="2" id="KW-1185">Reference proteome</keyword>
<name>A0A974PTP4_9HYPH</name>
<dbReference type="EMBL" id="CP063362">
    <property type="protein sequence ID" value="QRG09572.1"/>
    <property type="molecule type" value="Genomic_DNA"/>
</dbReference>
<gene>
    <name evidence="1" type="ORF">EZH22_09560</name>
</gene>
<dbReference type="KEGG" id="xdi:EZH22_09560"/>